<keyword evidence="2" id="KW-1185">Reference proteome</keyword>
<dbReference type="STRING" id="1499967.U27_02135"/>
<reference evidence="1" key="1">
    <citation type="journal article" date="2015" name="PeerJ">
        <title>First genomic representation of candidate bacterial phylum KSB3 points to enhanced environmental sensing as a trigger of wastewater bulking.</title>
        <authorList>
            <person name="Sekiguchi Y."/>
            <person name="Ohashi A."/>
            <person name="Parks D.H."/>
            <person name="Yamauchi T."/>
            <person name="Tyson G.W."/>
            <person name="Hugenholtz P."/>
        </authorList>
    </citation>
    <scope>NUCLEOTIDE SEQUENCE [LARGE SCALE GENOMIC DNA]</scope>
</reference>
<dbReference type="HOGENOM" id="CLU_028014_5_0_0"/>
<dbReference type="AlphaFoldDB" id="A0A0S6W6P1"/>
<sequence>MGNFLPKISIQIVSRYVPAENKSGPFTYLFDIMRYLHRIGCHLELNILDPWFQVRNIPGAVQEMANVVIMPALPEANQRQFSIKTLFRPIYTRLPNSVLHPVRKAFYDLQGKPLPGIHPHDAPATQEEIAFIAERMTAFRPDVLITNHTCLGNTFEMKTFENASILKIILTHHIESQRTHDFNRARLSSRDSLWNREYEANLLQHADVLLAIQKEDATVLKEMAPQCEVLYAPMSATYHPHEPAEQVAGRCLFVGSDIDHNVHGMTWFLHEVWPLVLQQHSQATLHVCGTVCSKIDHTFPKVQLLGRVEQIETEYAATEVCLIPLVVGSGLKIKLVEALSHGRACVATSVGVQGVQELRGKAVLVADTPYDFARDVISVLANADQRCKMEEEARRYVIEKLLPEKTYQPFIKRIYEHLTQLVR</sequence>
<dbReference type="Proteomes" id="UP000030661">
    <property type="component" value="Unassembled WGS sequence"/>
</dbReference>
<evidence type="ECO:0000313" key="2">
    <source>
        <dbReference type="Proteomes" id="UP000030661"/>
    </source>
</evidence>
<dbReference type="Gene3D" id="3.40.50.2000">
    <property type="entry name" value="Glycogen Phosphorylase B"/>
    <property type="match status" value="1"/>
</dbReference>
<organism evidence="1">
    <name type="scientific">Vecturithrix granuli</name>
    <dbReference type="NCBI Taxonomy" id="1499967"/>
    <lineage>
        <taxon>Bacteria</taxon>
        <taxon>Candidatus Moduliflexota</taxon>
        <taxon>Candidatus Vecturitrichia</taxon>
        <taxon>Candidatus Vecturitrichales</taxon>
        <taxon>Candidatus Vecturitrichaceae</taxon>
        <taxon>Candidatus Vecturithrix</taxon>
    </lineage>
</organism>
<gene>
    <name evidence="1" type="ORF">U27_02135</name>
</gene>
<protein>
    <submittedName>
        <fullName evidence="1">Glycosyl transferase group 1</fullName>
    </submittedName>
</protein>
<dbReference type="eggNOG" id="COG0438">
    <property type="taxonomic scope" value="Bacteria"/>
</dbReference>
<accession>A0A0S6W6P1</accession>
<keyword evidence="1" id="KW-0808">Transferase</keyword>
<dbReference type="GO" id="GO:0016740">
    <property type="term" value="F:transferase activity"/>
    <property type="evidence" value="ECO:0007669"/>
    <property type="project" value="UniProtKB-KW"/>
</dbReference>
<dbReference type="EMBL" id="DF820463">
    <property type="protein sequence ID" value="GAK55303.1"/>
    <property type="molecule type" value="Genomic_DNA"/>
</dbReference>
<dbReference type="Pfam" id="PF13692">
    <property type="entry name" value="Glyco_trans_1_4"/>
    <property type="match status" value="1"/>
</dbReference>
<evidence type="ECO:0000313" key="1">
    <source>
        <dbReference type="EMBL" id="GAK55303.1"/>
    </source>
</evidence>
<proteinExistence type="predicted"/>
<dbReference type="PANTHER" id="PTHR12526">
    <property type="entry name" value="GLYCOSYLTRANSFERASE"/>
    <property type="match status" value="1"/>
</dbReference>
<name>A0A0S6W6P1_VECG1</name>
<dbReference type="SUPFAM" id="SSF53756">
    <property type="entry name" value="UDP-Glycosyltransferase/glycogen phosphorylase"/>
    <property type="match status" value="1"/>
</dbReference>